<evidence type="ECO:0000313" key="1">
    <source>
        <dbReference type="EMBL" id="PSB28622.1"/>
    </source>
</evidence>
<dbReference type="Proteomes" id="UP000239576">
    <property type="component" value="Unassembled WGS sequence"/>
</dbReference>
<reference evidence="2" key="1">
    <citation type="submission" date="2018-02" db="EMBL/GenBank/DDBJ databases">
        <authorList>
            <person name="Moore K."/>
            <person name="Momper L."/>
        </authorList>
    </citation>
    <scope>NUCLEOTIDE SEQUENCE [LARGE SCALE GENOMIC DNA]</scope>
    <source>
        <strain evidence="2">ULC18</strain>
    </source>
</reference>
<dbReference type="AlphaFoldDB" id="A0A2T1E7A0"/>
<proteinExistence type="predicted"/>
<reference evidence="1 2" key="2">
    <citation type="submission" date="2018-03" db="EMBL/GenBank/DDBJ databases">
        <title>The ancient ancestry and fast evolution of plastids.</title>
        <authorList>
            <person name="Moore K.R."/>
            <person name="Magnabosco C."/>
            <person name="Momper L."/>
            <person name="Gold D.A."/>
            <person name="Bosak T."/>
            <person name="Fournier G.P."/>
        </authorList>
    </citation>
    <scope>NUCLEOTIDE SEQUENCE [LARGE SCALE GENOMIC DNA]</scope>
    <source>
        <strain evidence="1 2">ULC18</strain>
    </source>
</reference>
<sequence length="62" mass="6845">MRTIETTATITEDGQLTLQVPPDLLPGQYRVVIVIDEQMELPLPQTQVDPLIRLFVGSPVGT</sequence>
<dbReference type="EMBL" id="PVWK01000077">
    <property type="protein sequence ID" value="PSB28622.1"/>
    <property type="molecule type" value="Genomic_DNA"/>
</dbReference>
<organism evidence="1 2">
    <name type="scientific">Stenomitos frigidus ULC18</name>
    <dbReference type="NCBI Taxonomy" id="2107698"/>
    <lineage>
        <taxon>Bacteria</taxon>
        <taxon>Bacillati</taxon>
        <taxon>Cyanobacteriota</taxon>
        <taxon>Cyanophyceae</taxon>
        <taxon>Leptolyngbyales</taxon>
        <taxon>Leptolyngbyaceae</taxon>
        <taxon>Stenomitos</taxon>
    </lineage>
</organism>
<keyword evidence="2" id="KW-1185">Reference proteome</keyword>
<protein>
    <recommendedName>
        <fullName evidence="3">DUF4469 domain-containing protein</fullName>
    </recommendedName>
</protein>
<evidence type="ECO:0008006" key="3">
    <source>
        <dbReference type="Google" id="ProtNLM"/>
    </source>
</evidence>
<dbReference type="OrthoDB" id="573320at2"/>
<dbReference type="RefSeq" id="WP_106256714.1">
    <property type="nucleotide sequence ID" value="NZ_CAWNSW010000067.1"/>
</dbReference>
<evidence type="ECO:0000313" key="2">
    <source>
        <dbReference type="Proteomes" id="UP000239576"/>
    </source>
</evidence>
<name>A0A2T1E7A0_9CYAN</name>
<comment type="caution">
    <text evidence="1">The sequence shown here is derived from an EMBL/GenBank/DDBJ whole genome shotgun (WGS) entry which is preliminary data.</text>
</comment>
<gene>
    <name evidence="1" type="ORF">C7B82_12960</name>
</gene>
<accession>A0A2T1E7A0</accession>